<dbReference type="CDD" id="cd11296">
    <property type="entry name" value="O-FucT_like"/>
    <property type="match status" value="1"/>
</dbReference>
<dbReference type="GO" id="GO:0006004">
    <property type="term" value="P:fucose metabolic process"/>
    <property type="evidence" value="ECO:0007669"/>
    <property type="project" value="UniProtKB-KW"/>
</dbReference>
<dbReference type="PANTHER" id="PTHR13398:SF0">
    <property type="entry name" value="GDP-FUCOSE PROTEIN O-FUCOSYLTRANSFERASE 2"/>
    <property type="match status" value="1"/>
</dbReference>
<feature type="signal peptide" evidence="9">
    <location>
        <begin position="1"/>
        <end position="22"/>
    </location>
</feature>
<keyword evidence="6" id="KW-0119">Carbohydrate metabolism</keyword>
<gene>
    <name evidence="10" type="ORF">KFE25_005887</name>
</gene>
<evidence type="ECO:0000313" key="10">
    <source>
        <dbReference type="EMBL" id="KAG8469432.1"/>
    </source>
</evidence>
<evidence type="ECO:0000256" key="4">
    <source>
        <dbReference type="ARBA" id="ARBA00022824"/>
    </source>
</evidence>
<keyword evidence="11" id="KW-1185">Reference proteome</keyword>
<accession>A0A8J6CC21</accession>
<evidence type="ECO:0000256" key="6">
    <source>
        <dbReference type="ARBA" id="ARBA00023277"/>
    </source>
</evidence>
<dbReference type="Proteomes" id="UP000751190">
    <property type="component" value="Unassembled WGS sequence"/>
</dbReference>
<dbReference type="GO" id="GO:0005783">
    <property type="term" value="C:endoplasmic reticulum"/>
    <property type="evidence" value="ECO:0007669"/>
    <property type="project" value="UniProtKB-SubCell"/>
</dbReference>
<dbReference type="GO" id="GO:0046922">
    <property type="term" value="F:peptide-O-fucosyltransferase activity"/>
    <property type="evidence" value="ECO:0007669"/>
    <property type="project" value="InterPro"/>
</dbReference>
<evidence type="ECO:0000256" key="9">
    <source>
        <dbReference type="SAM" id="SignalP"/>
    </source>
</evidence>
<keyword evidence="3" id="KW-0808">Transferase</keyword>
<proteinExistence type="inferred from homology"/>
<organism evidence="10 11">
    <name type="scientific">Diacronema lutheri</name>
    <name type="common">Unicellular marine alga</name>
    <name type="synonym">Monochrysis lutheri</name>
    <dbReference type="NCBI Taxonomy" id="2081491"/>
    <lineage>
        <taxon>Eukaryota</taxon>
        <taxon>Haptista</taxon>
        <taxon>Haptophyta</taxon>
        <taxon>Pavlovophyceae</taxon>
        <taxon>Pavlovales</taxon>
        <taxon>Pavlovaceae</taxon>
        <taxon>Diacronema</taxon>
    </lineage>
</organism>
<dbReference type="OrthoDB" id="10441010at2759"/>
<evidence type="ECO:0000256" key="3">
    <source>
        <dbReference type="ARBA" id="ARBA00022679"/>
    </source>
</evidence>
<evidence type="ECO:0000313" key="11">
    <source>
        <dbReference type="Proteomes" id="UP000751190"/>
    </source>
</evidence>
<evidence type="ECO:0000256" key="1">
    <source>
        <dbReference type="ARBA" id="ARBA00004240"/>
    </source>
</evidence>
<keyword evidence="9" id="KW-0732">Signal</keyword>
<sequence length="459" mass="49423">MADGRLVRVLLVSLGLSAASDGQRCASPDADDPRQCALPNAGEDVSPDGERFIIAWPCDPGECHIYFGQQRRALPTNLNVARATNRTLVLAPFTWYDGQAQNFTNAFKRTPNGVRPLFTRFSELFDVASLREPLVDGSRVRVLELHEFVTREAAAGRRPLEIELAVMSKGIPSSHARDSRPDPQLDARVIVPYACAQPLEGIALNLSHGGSGELWGLPREHVAVRELRCGYAMLAKAWADAGRRPAAFGARLESDALFGGKRLVALLGAGHQLHSHALDAAATELAERLTYAPHLVAEAERFVREALAPSVRAARAAHELGALGAGDGGGYIAAHWRHGDFVPYGHAAQPDVVARNVAQARRKLPGACPTCPVFLATNCRDREAVADLRAQLAPMPTITYEPVFGPDGDAFRSEGARLSVEMLVAARASVFVRSGRSAVSHFVDVERRRLGLPASASVV</sequence>
<comment type="pathway">
    <text evidence="2">Protein modification; protein glycosylation.</text>
</comment>
<evidence type="ECO:0000256" key="7">
    <source>
        <dbReference type="ARBA" id="ARBA00025803"/>
    </source>
</evidence>
<dbReference type="InterPro" id="IPR045130">
    <property type="entry name" value="OFUT2-like"/>
</dbReference>
<dbReference type="EMBL" id="JAGTXO010000002">
    <property type="protein sequence ID" value="KAG8469432.1"/>
    <property type="molecule type" value="Genomic_DNA"/>
</dbReference>
<comment type="caution">
    <text evidence="10">The sequence shown here is derived from an EMBL/GenBank/DDBJ whole genome shotgun (WGS) entry which is preliminary data.</text>
</comment>
<dbReference type="Gene3D" id="3.40.50.11340">
    <property type="match status" value="1"/>
</dbReference>
<evidence type="ECO:0000256" key="2">
    <source>
        <dbReference type="ARBA" id="ARBA00004922"/>
    </source>
</evidence>
<keyword evidence="5" id="KW-0294">Fucose metabolism</keyword>
<evidence type="ECO:0000256" key="8">
    <source>
        <dbReference type="ARBA" id="ARBA00026232"/>
    </source>
</evidence>
<feature type="chain" id="PRO_5035242418" description="GDP-fucose protein O-fucosyltransferase 2" evidence="9">
    <location>
        <begin position="23"/>
        <end position="459"/>
    </location>
</feature>
<dbReference type="PANTHER" id="PTHR13398">
    <property type="entry name" value="GDP-FUCOSE PROTEIN O-FUCOSYLTRANSFERASE 2"/>
    <property type="match status" value="1"/>
</dbReference>
<dbReference type="AlphaFoldDB" id="A0A8J6CC21"/>
<evidence type="ECO:0000256" key="5">
    <source>
        <dbReference type="ARBA" id="ARBA00023253"/>
    </source>
</evidence>
<comment type="subcellular location">
    <subcellularLocation>
        <location evidence="1">Endoplasmic reticulum</location>
    </subcellularLocation>
</comment>
<comment type="similarity">
    <text evidence="7">Belongs to the glycosyltransferase 68 family.</text>
</comment>
<dbReference type="Gene3D" id="3.40.50.11350">
    <property type="match status" value="1"/>
</dbReference>
<reference evidence="10" key="1">
    <citation type="submission" date="2021-05" db="EMBL/GenBank/DDBJ databases">
        <title>The genome of the haptophyte Pavlova lutheri (Diacronema luteri, Pavlovales) - a model for lipid biosynthesis in eukaryotic algae.</title>
        <authorList>
            <person name="Hulatt C.J."/>
            <person name="Posewitz M.C."/>
        </authorList>
    </citation>
    <scope>NUCLEOTIDE SEQUENCE</scope>
    <source>
        <strain evidence="10">NIVA-4/92</strain>
    </source>
</reference>
<dbReference type="Pfam" id="PF10250">
    <property type="entry name" value="O-FucT"/>
    <property type="match status" value="1"/>
</dbReference>
<dbReference type="InterPro" id="IPR019378">
    <property type="entry name" value="GDP-Fuc_O-FucTrfase"/>
</dbReference>
<protein>
    <recommendedName>
        <fullName evidence="8">GDP-fucose protein O-fucosyltransferase 2</fullName>
    </recommendedName>
</protein>
<keyword evidence="4" id="KW-0256">Endoplasmic reticulum</keyword>
<name>A0A8J6CC21_DIALT</name>